<protein>
    <submittedName>
        <fullName evidence="4">Fe-S cluster assembly protein SufD</fullName>
    </submittedName>
</protein>
<comment type="similarity">
    <text evidence="1">Belongs to the iron-sulfur cluster assembly SufBD family.</text>
</comment>
<dbReference type="RefSeq" id="WP_148062370.1">
    <property type="nucleotide sequence ID" value="NZ_VRYZ01000001.1"/>
</dbReference>
<name>A0A5C9A3D3_9GAMM</name>
<evidence type="ECO:0000313" key="5">
    <source>
        <dbReference type="Proteomes" id="UP000321933"/>
    </source>
</evidence>
<feature type="domain" description="SUF system FeS cluster assembly SufBD core" evidence="2">
    <location>
        <begin position="167"/>
        <end position="397"/>
    </location>
</feature>
<evidence type="ECO:0000259" key="2">
    <source>
        <dbReference type="Pfam" id="PF01458"/>
    </source>
</evidence>
<dbReference type="InterPro" id="IPR037284">
    <property type="entry name" value="SUF_FeS_clus_asmbl_SufBD_sf"/>
</dbReference>
<dbReference type="SUPFAM" id="SSF101960">
    <property type="entry name" value="Stabilizer of iron transporter SufD"/>
    <property type="match status" value="1"/>
</dbReference>
<comment type="caution">
    <text evidence="4">The sequence shown here is derived from an EMBL/GenBank/DDBJ whole genome shotgun (WGS) entry which is preliminary data.</text>
</comment>
<dbReference type="Proteomes" id="UP000321933">
    <property type="component" value="Unassembled WGS sequence"/>
</dbReference>
<dbReference type="OrthoDB" id="9768262at2"/>
<evidence type="ECO:0000259" key="3">
    <source>
        <dbReference type="Pfam" id="PF19295"/>
    </source>
</evidence>
<dbReference type="NCBIfam" id="TIGR01981">
    <property type="entry name" value="sufD"/>
    <property type="match status" value="1"/>
</dbReference>
<dbReference type="InterPro" id="IPR045595">
    <property type="entry name" value="SufBD_N"/>
</dbReference>
<reference evidence="4 5" key="1">
    <citation type="submission" date="2019-08" db="EMBL/GenBank/DDBJ databases">
        <title>Parahaliea maris sp. nov., isolated from the surface seawater.</title>
        <authorList>
            <person name="Liu Y."/>
        </authorList>
    </citation>
    <scope>NUCLEOTIDE SEQUENCE [LARGE SCALE GENOMIC DNA]</scope>
    <source>
        <strain evidence="4 5">S2-26</strain>
    </source>
</reference>
<dbReference type="GO" id="GO:0016226">
    <property type="term" value="P:iron-sulfur cluster assembly"/>
    <property type="evidence" value="ECO:0007669"/>
    <property type="project" value="InterPro"/>
</dbReference>
<dbReference type="Pfam" id="PF19295">
    <property type="entry name" value="SufBD_N"/>
    <property type="match status" value="1"/>
</dbReference>
<dbReference type="InterPro" id="IPR000825">
    <property type="entry name" value="SUF_FeS_clus_asmbl_SufBD_core"/>
</dbReference>
<dbReference type="PANTHER" id="PTHR43575">
    <property type="entry name" value="PROTEIN ABCI7, CHLOROPLASTIC"/>
    <property type="match status" value="1"/>
</dbReference>
<dbReference type="InterPro" id="IPR011542">
    <property type="entry name" value="SUF_FeS_clus_asmbl_SufD"/>
</dbReference>
<sequence length="443" mass="48627">MSDFMQQPLTAAAETAPPWLAQVLERGREQWRASSLPNRKTEAWKYNNLQALQQSFTAVDRHAAPRLGNISYPELPGSTLVFADGLYREELSHIDLPAGARLQRFSEADEATASQITNLLGTAVNQARHRFAALNEATLTDGVFLQVDANTVLEQPVHLVWLTSGQGEAVSVNQRLLVQLGANSQASVVETFCNANTGGTAFTNGISELLLGDGARLDHYRLHLEQGEAAHIGGVHAALAGNSTLNSFHLALGSRLKRIDLVAEHRGQGAHCELNGIYLPRGEEQVDYHTCIEHAVPHCTSSETFRGIIGDEATAIFNGRIHIHPDAQKTCAELSNKNLLTSNRAEVNTKPELEIYADDVQCAHGATVAQMDPLTLHYLRTRGVPKDEAEVMISYGFINELVDGVRCEPLRDFLKPLLARRFARNEKLTRHILEEKSLDGSNA</sequence>
<proteinExistence type="inferred from homology"/>
<dbReference type="AlphaFoldDB" id="A0A5C9A3D3"/>
<dbReference type="InterPro" id="IPR055346">
    <property type="entry name" value="Fe-S_cluster_assembly_SufBD"/>
</dbReference>
<evidence type="ECO:0000256" key="1">
    <source>
        <dbReference type="ARBA" id="ARBA00043967"/>
    </source>
</evidence>
<gene>
    <name evidence="4" type="primary">sufD</name>
    <name evidence="4" type="ORF">FVW59_00920</name>
</gene>
<evidence type="ECO:0000313" key="4">
    <source>
        <dbReference type="EMBL" id="TXS94514.1"/>
    </source>
</evidence>
<dbReference type="Pfam" id="PF01458">
    <property type="entry name" value="SUFBD_core"/>
    <property type="match status" value="1"/>
</dbReference>
<accession>A0A5C9A3D3</accession>
<feature type="domain" description="SUF system FeS cluster assembly SufBD N-terminal" evidence="3">
    <location>
        <begin position="13"/>
        <end position="158"/>
    </location>
</feature>
<dbReference type="EMBL" id="VRYZ01000001">
    <property type="protein sequence ID" value="TXS94514.1"/>
    <property type="molecule type" value="Genomic_DNA"/>
</dbReference>
<dbReference type="PANTHER" id="PTHR43575:SF1">
    <property type="entry name" value="PROTEIN ABCI7, CHLOROPLASTIC"/>
    <property type="match status" value="1"/>
</dbReference>
<organism evidence="4 5">
    <name type="scientific">Parahaliea aestuarii</name>
    <dbReference type="NCBI Taxonomy" id="1852021"/>
    <lineage>
        <taxon>Bacteria</taxon>
        <taxon>Pseudomonadati</taxon>
        <taxon>Pseudomonadota</taxon>
        <taxon>Gammaproteobacteria</taxon>
        <taxon>Cellvibrionales</taxon>
        <taxon>Halieaceae</taxon>
        <taxon>Parahaliea</taxon>
    </lineage>
</organism>
<keyword evidence="5" id="KW-1185">Reference proteome</keyword>